<keyword evidence="2 5" id="KW-0812">Transmembrane</keyword>
<dbReference type="PRINTS" id="PR00164">
    <property type="entry name" value="ABC2TRNSPORT"/>
</dbReference>
<feature type="transmembrane region" description="Helical" evidence="5">
    <location>
        <begin position="215"/>
        <end position="233"/>
    </location>
</feature>
<feature type="transmembrane region" description="Helical" evidence="5">
    <location>
        <begin position="54"/>
        <end position="77"/>
    </location>
</feature>
<comment type="similarity">
    <text evidence="5">Belongs to the ABC-2 integral membrane protein family.</text>
</comment>
<gene>
    <name evidence="7" type="ORF">K0B96_01065</name>
</gene>
<evidence type="ECO:0000313" key="8">
    <source>
        <dbReference type="Proteomes" id="UP000825051"/>
    </source>
</evidence>
<keyword evidence="8" id="KW-1185">Reference proteome</keyword>
<dbReference type="InterPro" id="IPR047817">
    <property type="entry name" value="ABC2_TM_bact-type"/>
</dbReference>
<feature type="transmembrane region" description="Helical" evidence="5">
    <location>
        <begin position="98"/>
        <end position="120"/>
    </location>
</feature>
<dbReference type="GO" id="GO:0140359">
    <property type="term" value="F:ABC-type transporter activity"/>
    <property type="evidence" value="ECO:0007669"/>
    <property type="project" value="InterPro"/>
</dbReference>
<accession>A0A8F9XGI1</accession>
<evidence type="ECO:0000256" key="3">
    <source>
        <dbReference type="ARBA" id="ARBA00022989"/>
    </source>
</evidence>
<evidence type="ECO:0000256" key="4">
    <source>
        <dbReference type="ARBA" id="ARBA00023136"/>
    </source>
</evidence>
<dbReference type="InterPro" id="IPR051784">
    <property type="entry name" value="Nod_factor_ABC_transporter"/>
</dbReference>
<dbReference type="PIRSF" id="PIRSF006648">
    <property type="entry name" value="DrrB"/>
    <property type="match status" value="1"/>
</dbReference>
<dbReference type="PANTHER" id="PTHR43229:SF2">
    <property type="entry name" value="NODULATION PROTEIN J"/>
    <property type="match status" value="1"/>
</dbReference>
<dbReference type="EMBL" id="CP080507">
    <property type="protein sequence ID" value="QYM79237.1"/>
    <property type="molecule type" value="Genomic_DNA"/>
</dbReference>
<dbReference type="PANTHER" id="PTHR43229">
    <property type="entry name" value="NODULATION PROTEIN J"/>
    <property type="match status" value="1"/>
</dbReference>
<dbReference type="PROSITE" id="PS51012">
    <property type="entry name" value="ABC_TM2"/>
    <property type="match status" value="1"/>
</dbReference>
<comment type="subcellular location">
    <subcellularLocation>
        <location evidence="5">Cell membrane</location>
        <topology evidence="5">Multi-pass membrane protein</topology>
    </subcellularLocation>
    <subcellularLocation>
        <location evidence="1">Membrane</location>
        <topology evidence="1">Multi-pass membrane protein</topology>
    </subcellularLocation>
</comment>
<evidence type="ECO:0000313" key="7">
    <source>
        <dbReference type="EMBL" id="QYM79237.1"/>
    </source>
</evidence>
<feature type="transmembrane region" description="Helical" evidence="5">
    <location>
        <begin position="132"/>
        <end position="153"/>
    </location>
</feature>
<name>A0A8F9XGI1_9BACT</name>
<protein>
    <recommendedName>
        <fullName evidence="5">Transport permease protein</fullName>
    </recommendedName>
</protein>
<dbReference type="KEGG" id="ole:K0B96_01065"/>
<keyword evidence="4 5" id="KW-0472">Membrane</keyword>
<evidence type="ECO:0000259" key="6">
    <source>
        <dbReference type="PROSITE" id="PS51012"/>
    </source>
</evidence>
<dbReference type="AlphaFoldDB" id="A0A8F9XGI1"/>
<dbReference type="RefSeq" id="WP_220162846.1">
    <property type="nucleotide sequence ID" value="NZ_CP080507.1"/>
</dbReference>
<dbReference type="GO" id="GO:0043190">
    <property type="term" value="C:ATP-binding cassette (ABC) transporter complex"/>
    <property type="evidence" value="ECO:0007669"/>
    <property type="project" value="InterPro"/>
</dbReference>
<sequence>MMRGIYAVVVLDLKRFWLDKTRLVTGLLQPLLYLFVLGAGLGSSSQLGAKYQGFIFPGVLGLSMLFTATFAAISIVFDRQIGFFKAVLVAPVPRPAIALGKIVAGGIQAAVQGLIVLPFAPLAGAPLGVWSVVELLGAMALASLTFSAIGVAFASRFTSVTVFPIVSNAVLLPMFFLSGALYPLTSAPTWMQVAAHADPVAYAVDLMRGALLGEFFFSPWLSVAVLAGVIAALTGSAVKVFNRGEDDSSLGASRFNWKR</sequence>
<keyword evidence="3 5" id="KW-1133">Transmembrane helix</keyword>
<keyword evidence="5" id="KW-0813">Transport</keyword>
<reference evidence="7" key="1">
    <citation type="submission" date="2021-08" db="EMBL/GenBank/DDBJ databases">
        <title>Genome of a novel bacterium of the phylum Verrucomicrobia, Oleiharenicola sp. KSB-15.</title>
        <authorList>
            <person name="Chung J.-H."/>
            <person name="Ahn J.-H."/>
            <person name="Yoon Y."/>
            <person name="Kim D.-Y."/>
            <person name="An S.-H."/>
            <person name="Park I."/>
            <person name="Yeon J."/>
        </authorList>
    </citation>
    <scope>NUCLEOTIDE SEQUENCE</scope>
    <source>
        <strain evidence="7">KSB-15</strain>
    </source>
</reference>
<proteinExistence type="inferred from homology"/>
<dbReference type="Pfam" id="PF01061">
    <property type="entry name" value="ABC2_membrane"/>
    <property type="match status" value="1"/>
</dbReference>
<organism evidence="7 8">
    <name type="scientific">Horticoccus luteus</name>
    <dbReference type="NCBI Taxonomy" id="2862869"/>
    <lineage>
        <taxon>Bacteria</taxon>
        <taxon>Pseudomonadati</taxon>
        <taxon>Verrucomicrobiota</taxon>
        <taxon>Opitutia</taxon>
        <taxon>Opitutales</taxon>
        <taxon>Opitutaceae</taxon>
        <taxon>Horticoccus</taxon>
    </lineage>
</organism>
<evidence type="ECO:0000256" key="5">
    <source>
        <dbReference type="RuleBase" id="RU361157"/>
    </source>
</evidence>
<evidence type="ECO:0000256" key="1">
    <source>
        <dbReference type="ARBA" id="ARBA00004141"/>
    </source>
</evidence>
<evidence type="ECO:0000256" key="2">
    <source>
        <dbReference type="ARBA" id="ARBA00022692"/>
    </source>
</evidence>
<keyword evidence="5" id="KW-1003">Cell membrane</keyword>
<feature type="transmembrane region" description="Helical" evidence="5">
    <location>
        <begin position="21"/>
        <end position="42"/>
    </location>
</feature>
<dbReference type="InterPro" id="IPR000412">
    <property type="entry name" value="ABC_2_transport"/>
</dbReference>
<dbReference type="InterPro" id="IPR013525">
    <property type="entry name" value="ABC2_TM"/>
</dbReference>
<feature type="domain" description="ABC transmembrane type-2" evidence="6">
    <location>
        <begin position="21"/>
        <end position="244"/>
    </location>
</feature>
<feature type="transmembrane region" description="Helical" evidence="5">
    <location>
        <begin position="160"/>
        <end position="182"/>
    </location>
</feature>
<dbReference type="Proteomes" id="UP000825051">
    <property type="component" value="Chromosome"/>
</dbReference>